<dbReference type="AlphaFoldDB" id="A0A1M7Z7Z3"/>
<evidence type="ECO:0000256" key="1">
    <source>
        <dbReference type="ARBA" id="ARBA00010876"/>
    </source>
</evidence>
<dbReference type="PANTHER" id="PTHR21600">
    <property type="entry name" value="MITOCHONDRIAL RNA PSEUDOURIDINE SYNTHASE"/>
    <property type="match status" value="1"/>
</dbReference>
<feature type="domain" description="Pseudouridine synthase RsuA/RluA-like" evidence="3">
    <location>
        <begin position="21"/>
        <end position="170"/>
    </location>
</feature>
<dbReference type="STRING" id="1123029.SAMN02745172_00528"/>
<dbReference type="SUPFAM" id="SSF55120">
    <property type="entry name" value="Pseudouridine synthase"/>
    <property type="match status" value="1"/>
</dbReference>
<organism evidence="4 5">
    <name type="scientific">Pseudoxanthobacter soli DSM 19599</name>
    <dbReference type="NCBI Taxonomy" id="1123029"/>
    <lineage>
        <taxon>Bacteria</taxon>
        <taxon>Pseudomonadati</taxon>
        <taxon>Pseudomonadota</taxon>
        <taxon>Alphaproteobacteria</taxon>
        <taxon>Hyphomicrobiales</taxon>
        <taxon>Segnochrobactraceae</taxon>
        <taxon>Pseudoxanthobacter</taxon>
    </lineage>
</organism>
<dbReference type="EMBL" id="FRXO01000001">
    <property type="protein sequence ID" value="SHO61053.1"/>
    <property type="molecule type" value="Genomic_DNA"/>
</dbReference>
<comment type="similarity">
    <text evidence="1">Belongs to the pseudouridine synthase RluA family.</text>
</comment>
<evidence type="ECO:0000313" key="4">
    <source>
        <dbReference type="EMBL" id="SHO61053.1"/>
    </source>
</evidence>
<dbReference type="Gene3D" id="3.30.2350.10">
    <property type="entry name" value="Pseudouridine synthase"/>
    <property type="match status" value="1"/>
</dbReference>
<dbReference type="GO" id="GO:0140098">
    <property type="term" value="F:catalytic activity, acting on RNA"/>
    <property type="evidence" value="ECO:0007669"/>
    <property type="project" value="UniProtKB-ARBA"/>
</dbReference>
<reference evidence="4 5" key="1">
    <citation type="submission" date="2016-12" db="EMBL/GenBank/DDBJ databases">
        <authorList>
            <person name="Song W.-J."/>
            <person name="Kurnit D.M."/>
        </authorList>
    </citation>
    <scope>NUCLEOTIDE SEQUENCE [LARGE SCALE GENOMIC DNA]</scope>
    <source>
        <strain evidence="4 5">DSM 19599</strain>
    </source>
</reference>
<evidence type="ECO:0000313" key="5">
    <source>
        <dbReference type="Proteomes" id="UP000186406"/>
    </source>
</evidence>
<dbReference type="InterPro" id="IPR006224">
    <property type="entry name" value="PsdUridine_synth_RluA-like_CS"/>
</dbReference>
<dbReference type="PROSITE" id="PS01129">
    <property type="entry name" value="PSI_RLU"/>
    <property type="match status" value="1"/>
</dbReference>
<dbReference type="InterPro" id="IPR050188">
    <property type="entry name" value="RluA_PseudoU_synthase"/>
</dbReference>
<dbReference type="InterPro" id="IPR006145">
    <property type="entry name" value="PsdUridine_synth_RsuA/RluA"/>
</dbReference>
<dbReference type="GO" id="GO:0003723">
    <property type="term" value="F:RNA binding"/>
    <property type="evidence" value="ECO:0007669"/>
    <property type="project" value="InterPro"/>
</dbReference>
<dbReference type="Proteomes" id="UP000186406">
    <property type="component" value="Unassembled WGS sequence"/>
</dbReference>
<evidence type="ECO:0000259" key="3">
    <source>
        <dbReference type="Pfam" id="PF00849"/>
    </source>
</evidence>
<dbReference type="Pfam" id="PF00849">
    <property type="entry name" value="PseudoU_synth_2"/>
    <property type="match status" value="1"/>
</dbReference>
<dbReference type="GO" id="GO:0009982">
    <property type="term" value="F:pseudouridine synthase activity"/>
    <property type="evidence" value="ECO:0007669"/>
    <property type="project" value="InterPro"/>
</dbReference>
<dbReference type="CDD" id="cd02869">
    <property type="entry name" value="PseudoU_synth_RluA_like"/>
    <property type="match status" value="1"/>
</dbReference>
<accession>A0A1M7Z7Z3</accession>
<dbReference type="InterPro" id="IPR020103">
    <property type="entry name" value="PsdUridine_synth_cat_dom_sf"/>
</dbReference>
<keyword evidence="5" id="KW-1185">Reference proteome</keyword>
<evidence type="ECO:0000256" key="2">
    <source>
        <dbReference type="ARBA" id="ARBA00023235"/>
    </source>
</evidence>
<name>A0A1M7Z7Z3_9HYPH</name>
<dbReference type="GO" id="GO:0000455">
    <property type="term" value="P:enzyme-directed rRNA pseudouridine synthesis"/>
    <property type="evidence" value="ECO:0007669"/>
    <property type="project" value="TreeGrafter"/>
</dbReference>
<keyword evidence="2" id="KW-0413">Isomerase</keyword>
<gene>
    <name evidence="4" type="ORF">SAMN02745172_00528</name>
</gene>
<dbReference type="PANTHER" id="PTHR21600:SF44">
    <property type="entry name" value="RIBOSOMAL LARGE SUBUNIT PSEUDOURIDINE SYNTHASE D"/>
    <property type="match status" value="1"/>
</dbReference>
<proteinExistence type="inferred from homology"/>
<protein>
    <submittedName>
        <fullName evidence="4">tRNA pseudouridine32 synthase / 23S rRNA pseudouridine746 synthase</fullName>
    </submittedName>
</protein>
<sequence>MTDIPDPLGLRERVLYRDAATIVLDKPAGIAVHKGPKGGMVLEDGFDALRFDAPAAPQLAHRLDKETSGCLVLGRTAKSIAALGKLFADRGVEKAYWAVVEGGPDGESGVIEAPLRKRDAQRGWWMVVDHAGGQPSSTAWKVLGRGGGFTWLELEPITGRTHQLRIHSAHMGFPILGDAIYGRAPRTGARLHLHARHIAFTLDGRRVSVEAPVPLHMTAALSLTGWRPAA</sequence>